<feature type="region of interest" description="Disordered" evidence="6">
    <location>
        <begin position="24"/>
        <end position="74"/>
    </location>
</feature>
<proteinExistence type="inferred from homology"/>
<accession>A0ABZ1WB56</accession>
<dbReference type="RefSeq" id="WP_329495926.1">
    <property type="nucleotide sequence ID" value="NZ_CP108460.1"/>
</dbReference>
<dbReference type="InterPro" id="IPR000064">
    <property type="entry name" value="NLP_P60_dom"/>
</dbReference>
<evidence type="ECO:0000256" key="7">
    <source>
        <dbReference type="SAM" id="SignalP"/>
    </source>
</evidence>
<evidence type="ECO:0000313" key="9">
    <source>
        <dbReference type="EMBL" id="WUS58090.1"/>
    </source>
</evidence>
<comment type="similarity">
    <text evidence="1">Belongs to the peptidase C40 family.</text>
</comment>
<gene>
    <name evidence="9" type="ORF">OG469_22800</name>
</gene>
<reference evidence="9 10" key="1">
    <citation type="submission" date="2022-10" db="EMBL/GenBank/DDBJ databases">
        <title>The complete genomes of actinobacterial strains from the NBC collection.</title>
        <authorList>
            <person name="Joergensen T.S."/>
            <person name="Alvarez Arevalo M."/>
            <person name="Sterndorff E.B."/>
            <person name="Faurdal D."/>
            <person name="Vuksanovic O."/>
            <person name="Mourched A.-S."/>
            <person name="Charusanti P."/>
            <person name="Shaw S."/>
            <person name="Blin K."/>
            <person name="Weber T."/>
        </authorList>
    </citation>
    <scope>NUCLEOTIDE SEQUENCE [LARGE SCALE GENOMIC DNA]</scope>
    <source>
        <strain evidence="9 10">NBC_01247</strain>
    </source>
</reference>
<name>A0ABZ1WB56_9ACTN</name>
<keyword evidence="3" id="KW-0378">Hydrolase</keyword>
<dbReference type="EMBL" id="CP108482">
    <property type="protein sequence ID" value="WUS58090.1"/>
    <property type="molecule type" value="Genomic_DNA"/>
</dbReference>
<organism evidence="9 10">
    <name type="scientific">Kitasatospora herbaricolor</name>
    <dbReference type="NCBI Taxonomy" id="68217"/>
    <lineage>
        <taxon>Bacteria</taxon>
        <taxon>Bacillati</taxon>
        <taxon>Actinomycetota</taxon>
        <taxon>Actinomycetes</taxon>
        <taxon>Kitasatosporales</taxon>
        <taxon>Streptomycetaceae</taxon>
        <taxon>Kitasatospora</taxon>
    </lineage>
</organism>
<dbReference type="PROSITE" id="PS51935">
    <property type="entry name" value="NLPC_P60"/>
    <property type="match status" value="1"/>
</dbReference>
<evidence type="ECO:0000256" key="3">
    <source>
        <dbReference type="ARBA" id="ARBA00022801"/>
    </source>
</evidence>
<dbReference type="Pfam" id="PF00877">
    <property type="entry name" value="NLPC_P60"/>
    <property type="match status" value="1"/>
</dbReference>
<dbReference type="PANTHER" id="PTHR47053">
    <property type="entry name" value="MUREIN DD-ENDOPEPTIDASE MEPH-RELATED"/>
    <property type="match status" value="1"/>
</dbReference>
<dbReference type="InterPro" id="IPR051202">
    <property type="entry name" value="Peptidase_C40"/>
</dbReference>
<protein>
    <submittedName>
        <fullName evidence="9">C40 family peptidase</fullName>
    </submittedName>
</protein>
<keyword evidence="7" id="KW-0732">Signal</keyword>
<evidence type="ECO:0000313" key="10">
    <source>
        <dbReference type="Proteomes" id="UP001432014"/>
    </source>
</evidence>
<feature type="compositionally biased region" description="Low complexity" evidence="6">
    <location>
        <begin position="320"/>
        <end position="331"/>
    </location>
</feature>
<dbReference type="InterPro" id="IPR038765">
    <property type="entry name" value="Papain-like_cys_pep_sf"/>
</dbReference>
<keyword evidence="4" id="KW-0788">Thiol protease</keyword>
<dbReference type="Gene3D" id="3.90.1720.10">
    <property type="entry name" value="endopeptidase domain like (from Nostoc punctiforme)"/>
    <property type="match status" value="1"/>
</dbReference>
<dbReference type="PANTHER" id="PTHR47053:SF1">
    <property type="entry name" value="MUREIN DD-ENDOPEPTIDASE MEPH-RELATED"/>
    <property type="match status" value="1"/>
</dbReference>
<evidence type="ECO:0000256" key="4">
    <source>
        <dbReference type="ARBA" id="ARBA00022807"/>
    </source>
</evidence>
<evidence type="ECO:0000256" key="1">
    <source>
        <dbReference type="ARBA" id="ARBA00007074"/>
    </source>
</evidence>
<keyword evidence="2" id="KW-0645">Protease</keyword>
<evidence type="ECO:0000256" key="2">
    <source>
        <dbReference type="ARBA" id="ARBA00022670"/>
    </source>
</evidence>
<feature type="chain" id="PRO_5046331485" evidence="7">
    <location>
        <begin position="20"/>
        <end position="466"/>
    </location>
</feature>
<feature type="region of interest" description="Disordered" evidence="6">
    <location>
        <begin position="311"/>
        <end position="340"/>
    </location>
</feature>
<feature type="compositionally biased region" description="Basic and acidic residues" evidence="6">
    <location>
        <begin position="65"/>
        <end position="74"/>
    </location>
</feature>
<sequence>MTRRLLPILLLALTSTLSALPAAGAAPAPAAVPHAPGPAGLAAPAEPGPPPGGPQPGEGYPSAEEIARSRADTDLRAAASAAVEARLTAAQDEREQASLAAERAVENYNGAQARLTRARLAESRALGLAAAAELARYAAAEEAARLAAETYRQGATAELSAIDALIGAPGPRAAGAQAAVVRVVSGSTRQILDAATGTAAAATRAGDAAREATAAAERAAGEVRTARDRAQAQVATGRAKVAEIGRRREQLLGELAAARNTTVELERRRREAQEAIAARAAEEAARTAAEAAAATQAAADRIAAERAATEKAATEKAAAERAAASAQEQAAGPPVAPSDGPGVWSAQGAEAAIAFARSKIGLPYIWGGEGPDGYDCSGLTMMAWRTGGRRITHFAADQYAESTPVTYRQLRPGDLVFWSDTGRAADIHHVGLYIGDDQMIEAPRAGMPIKQASLWIMGTPDFYARP</sequence>
<dbReference type="Proteomes" id="UP001432014">
    <property type="component" value="Chromosome"/>
</dbReference>
<feature type="coiled-coil region" evidence="5">
    <location>
        <begin position="248"/>
        <end position="275"/>
    </location>
</feature>
<feature type="signal peptide" evidence="7">
    <location>
        <begin position="1"/>
        <end position="19"/>
    </location>
</feature>
<evidence type="ECO:0000259" key="8">
    <source>
        <dbReference type="PROSITE" id="PS51935"/>
    </source>
</evidence>
<keyword evidence="10" id="KW-1185">Reference proteome</keyword>
<keyword evidence="5" id="KW-0175">Coiled coil</keyword>
<evidence type="ECO:0000256" key="5">
    <source>
        <dbReference type="SAM" id="Coils"/>
    </source>
</evidence>
<feature type="compositionally biased region" description="Low complexity" evidence="6">
    <location>
        <begin position="24"/>
        <end position="45"/>
    </location>
</feature>
<evidence type="ECO:0000256" key="6">
    <source>
        <dbReference type="SAM" id="MobiDB-lite"/>
    </source>
</evidence>
<feature type="domain" description="NlpC/P60" evidence="8">
    <location>
        <begin position="346"/>
        <end position="466"/>
    </location>
</feature>
<dbReference type="SUPFAM" id="SSF54001">
    <property type="entry name" value="Cysteine proteinases"/>
    <property type="match status" value="1"/>
</dbReference>